<sequence length="65" mass="7467">MIKLTKRLLSTPTPLEMAARELVEAQRAKLEAESAREYAFSMVGYNDARIARLRKRMQELQGEQA</sequence>
<name>A0A6J7WKG1_9CAUD</name>
<accession>A0A6J7WKG1</accession>
<protein>
    <submittedName>
        <fullName evidence="1">Uncharacterized protein</fullName>
    </submittedName>
</protein>
<dbReference type="EMBL" id="LR798234">
    <property type="protein sequence ID" value="CAB5212644.1"/>
    <property type="molecule type" value="Genomic_DNA"/>
</dbReference>
<reference evidence="1" key="1">
    <citation type="submission" date="2020-05" db="EMBL/GenBank/DDBJ databases">
        <authorList>
            <person name="Chiriac C."/>
            <person name="Salcher M."/>
            <person name="Ghai R."/>
            <person name="Kavagutti S V."/>
        </authorList>
    </citation>
    <scope>NUCLEOTIDE SEQUENCE</scope>
</reference>
<organism evidence="1">
    <name type="scientific">uncultured Caudovirales phage</name>
    <dbReference type="NCBI Taxonomy" id="2100421"/>
    <lineage>
        <taxon>Viruses</taxon>
        <taxon>Duplodnaviria</taxon>
        <taxon>Heunggongvirae</taxon>
        <taxon>Uroviricota</taxon>
        <taxon>Caudoviricetes</taxon>
        <taxon>Peduoviridae</taxon>
        <taxon>Maltschvirus</taxon>
        <taxon>Maltschvirus maltsch</taxon>
    </lineage>
</organism>
<gene>
    <name evidence="1" type="ORF">UFOVP189_33</name>
</gene>
<proteinExistence type="predicted"/>
<evidence type="ECO:0000313" key="1">
    <source>
        <dbReference type="EMBL" id="CAB5212644.1"/>
    </source>
</evidence>